<gene>
    <name evidence="5" type="ORF">GCM10011579_060150</name>
</gene>
<proteinExistence type="predicted"/>
<evidence type="ECO:0000256" key="2">
    <source>
        <dbReference type="SAM" id="MobiDB-lite"/>
    </source>
</evidence>
<accession>A0A918D7R0</accession>
<dbReference type="SMART" id="SM00331">
    <property type="entry name" value="PP2C_SIG"/>
    <property type="match status" value="1"/>
</dbReference>
<organism evidence="5 6">
    <name type="scientific">Streptomyces albiflavescens</name>
    <dbReference type="NCBI Taxonomy" id="1623582"/>
    <lineage>
        <taxon>Bacteria</taxon>
        <taxon>Bacillati</taxon>
        <taxon>Actinomycetota</taxon>
        <taxon>Actinomycetes</taxon>
        <taxon>Kitasatosporales</taxon>
        <taxon>Streptomycetaceae</taxon>
        <taxon>Streptomyces</taxon>
    </lineage>
</organism>
<feature type="domain" description="PPM-type phosphatase" evidence="4">
    <location>
        <begin position="366"/>
        <end position="530"/>
    </location>
</feature>
<protein>
    <recommendedName>
        <fullName evidence="7">PPM-type phosphatase domain-containing protein</fullName>
    </recommendedName>
</protein>
<comment type="caution">
    <text evidence="5">The sequence shown here is derived from an EMBL/GenBank/DDBJ whole genome shotgun (WGS) entry which is preliminary data.</text>
</comment>
<dbReference type="Gene3D" id="3.60.40.10">
    <property type="entry name" value="PPM-type phosphatase domain"/>
    <property type="match status" value="1"/>
</dbReference>
<dbReference type="Pfam" id="PF07228">
    <property type="entry name" value="SpoIIE"/>
    <property type="match status" value="1"/>
</dbReference>
<feature type="compositionally biased region" description="Polar residues" evidence="2">
    <location>
        <begin position="513"/>
        <end position="525"/>
    </location>
</feature>
<dbReference type="PANTHER" id="PTHR43156:SF2">
    <property type="entry name" value="STAGE II SPORULATION PROTEIN E"/>
    <property type="match status" value="1"/>
</dbReference>
<evidence type="ECO:0000313" key="6">
    <source>
        <dbReference type="Proteomes" id="UP000600365"/>
    </source>
</evidence>
<feature type="domain" description="GAF" evidence="3">
    <location>
        <begin position="196"/>
        <end position="348"/>
    </location>
</feature>
<keyword evidence="6" id="KW-1185">Reference proteome</keyword>
<evidence type="ECO:0000259" key="4">
    <source>
        <dbReference type="SMART" id="SM00331"/>
    </source>
</evidence>
<dbReference type="InterPro" id="IPR029016">
    <property type="entry name" value="GAF-like_dom_sf"/>
</dbReference>
<evidence type="ECO:0000259" key="3">
    <source>
        <dbReference type="SMART" id="SM00065"/>
    </source>
</evidence>
<dbReference type="Proteomes" id="UP000600365">
    <property type="component" value="Unassembled WGS sequence"/>
</dbReference>
<evidence type="ECO:0000256" key="1">
    <source>
        <dbReference type="ARBA" id="ARBA00022801"/>
    </source>
</evidence>
<dbReference type="GO" id="GO:0016791">
    <property type="term" value="F:phosphatase activity"/>
    <property type="evidence" value="ECO:0007669"/>
    <property type="project" value="TreeGrafter"/>
</dbReference>
<dbReference type="Pfam" id="PF13185">
    <property type="entry name" value="GAF_2"/>
    <property type="match status" value="1"/>
</dbReference>
<dbReference type="SMART" id="SM00065">
    <property type="entry name" value="GAF"/>
    <property type="match status" value="1"/>
</dbReference>
<dbReference type="PANTHER" id="PTHR43156">
    <property type="entry name" value="STAGE II SPORULATION PROTEIN E-RELATED"/>
    <property type="match status" value="1"/>
</dbReference>
<dbReference type="Gene3D" id="3.30.450.20">
    <property type="entry name" value="PAS domain"/>
    <property type="match status" value="1"/>
</dbReference>
<sequence length="531" mass="58286">MRVLEFPGQSGVPVVCLIEARQVKDPAGGDQLVWVHALDAGNDLSSLLIPFRLATEAADLGLWMYSPQGRQLEWLGGAPVVTALFQDSIAPLSRVIAAVHPDDREAFRQLLRSAPIQQSPWVRLRYLTQHDGWHQLAAQTRRLQLGYGGPERIFGVVRDDTKQEKRKQKAQAALAAERQRARDIADFSAALITAATEKELQQVVLTRLAATFGACGALLALVDEDRLHVSTDAGIAMREVEALHGLRLGHPSPLPEAIRTGRPQFVPDRKNHSHRWPQGPFPRLDRLGSDYAFAITPLSETGDQPLGAWGMVYDSGYLPSLDERTLMGTLADLAGQALRRIRLQQARVELATALQQTMLPTLPEHLPGLEVAARYRPSRDGLDIGGDWYDAFVMPDGAIALEIGDVQGHDVDAAAFMGQVRLSMRLIADQEPHPGTVLTRTNELLTTMDVARFASCTLLHVDPRGGRVTGTSAGHVPVLYAHRDGSHGVRELPGGPVLGVVPGIKYREKPSPWTRTPRWSWSPTAWSKDRA</sequence>
<feature type="region of interest" description="Disordered" evidence="2">
    <location>
        <begin position="510"/>
        <end position="531"/>
    </location>
</feature>
<evidence type="ECO:0008006" key="7">
    <source>
        <dbReference type="Google" id="ProtNLM"/>
    </source>
</evidence>
<dbReference type="SUPFAM" id="SSF55785">
    <property type="entry name" value="PYP-like sensor domain (PAS domain)"/>
    <property type="match status" value="1"/>
</dbReference>
<keyword evidence="1" id="KW-0378">Hydrolase</keyword>
<name>A0A918D7R0_9ACTN</name>
<dbReference type="InterPro" id="IPR000014">
    <property type="entry name" value="PAS"/>
</dbReference>
<dbReference type="AlphaFoldDB" id="A0A918D7R0"/>
<dbReference type="InterPro" id="IPR052016">
    <property type="entry name" value="Bact_Sigma-Reg"/>
</dbReference>
<reference evidence="5 6" key="1">
    <citation type="journal article" date="2014" name="Int. J. Syst. Evol. Microbiol.">
        <title>Complete genome sequence of Corynebacterium casei LMG S-19264T (=DSM 44701T), isolated from a smear-ripened cheese.</title>
        <authorList>
            <consortium name="US DOE Joint Genome Institute (JGI-PGF)"/>
            <person name="Walter F."/>
            <person name="Albersmeier A."/>
            <person name="Kalinowski J."/>
            <person name="Ruckert C."/>
        </authorList>
    </citation>
    <scope>NUCLEOTIDE SEQUENCE [LARGE SCALE GENOMIC DNA]</scope>
    <source>
        <strain evidence="5 6">CGMCC 4.7111</strain>
    </source>
</reference>
<dbReference type="Gene3D" id="3.30.450.40">
    <property type="match status" value="1"/>
</dbReference>
<dbReference type="InterPro" id="IPR036457">
    <property type="entry name" value="PPM-type-like_dom_sf"/>
</dbReference>
<dbReference type="InterPro" id="IPR003018">
    <property type="entry name" value="GAF"/>
</dbReference>
<dbReference type="EMBL" id="BMMM01000012">
    <property type="protein sequence ID" value="GGN77692.1"/>
    <property type="molecule type" value="Genomic_DNA"/>
</dbReference>
<dbReference type="SUPFAM" id="SSF55781">
    <property type="entry name" value="GAF domain-like"/>
    <property type="match status" value="1"/>
</dbReference>
<dbReference type="InterPro" id="IPR001932">
    <property type="entry name" value="PPM-type_phosphatase-like_dom"/>
</dbReference>
<evidence type="ECO:0000313" key="5">
    <source>
        <dbReference type="EMBL" id="GGN77692.1"/>
    </source>
</evidence>
<dbReference type="CDD" id="cd00130">
    <property type="entry name" value="PAS"/>
    <property type="match status" value="1"/>
</dbReference>
<dbReference type="InterPro" id="IPR035965">
    <property type="entry name" value="PAS-like_dom_sf"/>
</dbReference>